<feature type="compositionally biased region" description="Basic and acidic residues" evidence="1">
    <location>
        <begin position="490"/>
        <end position="510"/>
    </location>
</feature>
<proteinExistence type="predicted"/>
<feature type="compositionally biased region" description="Polar residues" evidence="1">
    <location>
        <begin position="375"/>
        <end position="384"/>
    </location>
</feature>
<dbReference type="Proteomes" id="UP000521943">
    <property type="component" value="Unassembled WGS sequence"/>
</dbReference>
<feature type="compositionally biased region" description="Pro residues" evidence="1">
    <location>
        <begin position="156"/>
        <end position="165"/>
    </location>
</feature>
<feature type="compositionally biased region" description="Pro residues" evidence="1">
    <location>
        <begin position="218"/>
        <end position="227"/>
    </location>
</feature>
<feature type="compositionally biased region" description="Basic residues" evidence="1">
    <location>
        <begin position="1005"/>
        <end position="1016"/>
    </location>
</feature>
<feature type="compositionally biased region" description="Acidic residues" evidence="1">
    <location>
        <begin position="911"/>
        <end position="924"/>
    </location>
</feature>
<keyword evidence="3" id="KW-1185">Reference proteome</keyword>
<feature type="compositionally biased region" description="Basic residues" evidence="1">
    <location>
        <begin position="979"/>
        <end position="989"/>
    </location>
</feature>
<feature type="region of interest" description="Disordered" evidence="1">
    <location>
        <begin position="627"/>
        <end position="650"/>
    </location>
</feature>
<evidence type="ECO:0000256" key="1">
    <source>
        <dbReference type="SAM" id="MobiDB-lite"/>
    </source>
</evidence>
<feature type="compositionally biased region" description="Pro residues" evidence="1">
    <location>
        <begin position="248"/>
        <end position="258"/>
    </location>
</feature>
<organism evidence="2 3">
    <name type="scientific">Ephemerocybe angulata</name>
    <dbReference type="NCBI Taxonomy" id="980116"/>
    <lineage>
        <taxon>Eukaryota</taxon>
        <taxon>Fungi</taxon>
        <taxon>Dikarya</taxon>
        <taxon>Basidiomycota</taxon>
        <taxon>Agaricomycotina</taxon>
        <taxon>Agaricomycetes</taxon>
        <taxon>Agaricomycetidae</taxon>
        <taxon>Agaricales</taxon>
        <taxon>Agaricineae</taxon>
        <taxon>Psathyrellaceae</taxon>
        <taxon>Ephemerocybe</taxon>
    </lineage>
</organism>
<dbReference type="InterPro" id="IPR032675">
    <property type="entry name" value="LRR_dom_sf"/>
</dbReference>
<reference evidence="2 3" key="1">
    <citation type="submission" date="2020-07" db="EMBL/GenBank/DDBJ databases">
        <title>Comparative genomics of pyrophilous fungi reveals a link between fire events and developmental genes.</title>
        <authorList>
            <consortium name="DOE Joint Genome Institute"/>
            <person name="Steindorff A.S."/>
            <person name="Carver A."/>
            <person name="Calhoun S."/>
            <person name="Stillman K."/>
            <person name="Liu H."/>
            <person name="Lipzen A."/>
            <person name="Pangilinan J."/>
            <person name="Labutti K."/>
            <person name="Bruns T.D."/>
            <person name="Grigoriev I.V."/>
        </authorList>
    </citation>
    <scope>NUCLEOTIDE SEQUENCE [LARGE SCALE GENOMIC DNA]</scope>
    <source>
        <strain evidence="2 3">CBS 144469</strain>
    </source>
</reference>
<feature type="compositionally biased region" description="Basic and acidic residues" evidence="1">
    <location>
        <begin position="1035"/>
        <end position="1058"/>
    </location>
</feature>
<feature type="compositionally biased region" description="Polar residues" evidence="1">
    <location>
        <begin position="316"/>
        <end position="333"/>
    </location>
</feature>
<dbReference type="EMBL" id="JACGCI010000002">
    <property type="protein sequence ID" value="KAF6765757.1"/>
    <property type="molecule type" value="Genomic_DNA"/>
</dbReference>
<dbReference type="SUPFAM" id="SSF52047">
    <property type="entry name" value="RNI-like"/>
    <property type="match status" value="1"/>
</dbReference>
<protein>
    <submittedName>
        <fullName evidence="2">Uncharacterized protein</fullName>
    </submittedName>
</protein>
<feature type="compositionally biased region" description="Acidic residues" evidence="1">
    <location>
        <begin position="511"/>
        <end position="522"/>
    </location>
</feature>
<feature type="compositionally biased region" description="Basic and acidic residues" evidence="1">
    <location>
        <begin position="1152"/>
        <end position="1170"/>
    </location>
</feature>
<name>A0A8H6IJY1_9AGAR</name>
<feature type="compositionally biased region" description="Acidic residues" evidence="1">
    <location>
        <begin position="570"/>
        <end position="579"/>
    </location>
</feature>
<feature type="compositionally biased region" description="Basic and acidic residues" evidence="1">
    <location>
        <begin position="990"/>
        <end position="1004"/>
    </location>
</feature>
<feature type="compositionally biased region" description="Pro residues" evidence="1">
    <location>
        <begin position="187"/>
        <end position="196"/>
    </location>
</feature>
<dbReference type="OrthoDB" id="3065406at2759"/>
<feature type="compositionally biased region" description="Polar residues" evidence="1">
    <location>
        <begin position="268"/>
        <end position="284"/>
    </location>
</feature>
<feature type="compositionally biased region" description="Polar residues" evidence="1">
    <location>
        <begin position="1142"/>
        <end position="1151"/>
    </location>
</feature>
<feature type="region of interest" description="Disordered" evidence="1">
    <location>
        <begin position="91"/>
        <end position="417"/>
    </location>
</feature>
<gene>
    <name evidence="2" type="ORF">DFP72DRAFT_839575</name>
</gene>
<evidence type="ECO:0000313" key="2">
    <source>
        <dbReference type="EMBL" id="KAF6765757.1"/>
    </source>
</evidence>
<feature type="region of interest" description="Disordered" evidence="1">
    <location>
        <begin position="908"/>
        <end position="1177"/>
    </location>
</feature>
<feature type="region of interest" description="Disordered" evidence="1">
    <location>
        <begin position="473"/>
        <end position="582"/>
    </location>
</feature>
<sequence length="1727" mass="192784">MPNIEDSEIMAMAKQTIEEITKKFPQEDMDSIAGHIYERMCGLEGERSNFQLKVDLRKREGKSVMAKTLQAIEKRDLGILACKKAMELVKGGRDPAMRSSSLSPPPEDLEDGGAENNDTVLDPNSRPPSDPPIPKQVVNPAMETVTQPVEHLEPNSRPPNDPPIPKQVVNRAMETVTQPVERLEPNSRPPNDPPIPKQVVNRAMETVTQPVERLEPNSRPPNDPPIPKQVVNAAMETVTQPVERLEPNPQPPNDPPIPKQVDNAAMETVTQPVEHSLDPNSQAPGNPPIPEQVVDSPSNGAPEGERGVGSQPAMETVTQPVEHSLDPYSQATGNPPIPEQVGDSPSNGAPEGERGVGSQPAMETVTQPVERLDPNSPNSNATDDQPSSQPPNHSPHSQPINRLVSAGPATVNDSQLEHEDFMEKRKFLLSQVDDRLVRKANVPLTAEELKKKREDYLLELGVSMNKQFEAYKERKEQHLLNGGPEDENAGDMKREDGREDAGDVGRRGSAIEDEDELEDSEDAGGQGSAIVEDEDGPEDTGAGGRASAIANDVSDDEREEEHLFGPLNVSEDEDDDDQDLPNITNYVRMHSFHGESDEESDSGSDSEYKIKITAHRKDVNFDNKDVDMNLIREEKPVKPSGDSKSKREEEAREAELAGYCPSVVHNFIVARTPVPLPYRRWARVQQHFLPEAALISLDFALQFLLVSPTKQYPEWTTRCHYHTTLDQTATVNDLDNAERQANIKPPTKPGKKCPSFKGNLVTGVPYRRSGESTVPEEVLKVTPKSRKGTVLMARGSSTDVAVLPPSPTHLDSSKWLEFFLKDPDGRYICHCGCILEEVLLDFYLWKAAHPLYSVSTGTSEPLGNPVDPRTRAHYHKVLTSFGINVRSLYKYDDDGQLQVPVVGSYWYTVPDEGDDDRFDDDDDDGERRRRSSEPEDETHDDGSGGEEYVERKKRRRSSHDRDEDYGDQTKSSHHDERRGNKHRQPKRRRTSSDHEERSYHDDRRGNKRRDRKRGRSSAHEDGSYYDDSGSDEYQEDRRGGSPGQDRDIKEGGHREVRPRAARMVATEVGTHEAKNRDPTGSERAMGGMIRDKPKGASKHGGGGPKKSKLAVMSKTKKDASRLAILRRVRQAPAGGRRPIPNVQRQGSISSSKAKEGDPDVQDDKRLEPHGDIAASSTGTSGPNYFLSELIYMVYILKFYGVLRPTYLPVATVNFGKHTDNRRRPSRRFLFWDLSSLLPSNLSYPSTSSMSALIMDSSAETKRPFVYDWPSDVVATIIFWTRDLFHEVAEGAADRLHVLPPRPYLMRVNRQWHNVMVSRCTFFTTVVAIVEYVDYGRIMNAGAVGYALTHSGACSLDIIFLATFSRNPADERWKGRGVEWKDSVRWLMSTGTMDRCKTFSFTMPGYPGKDVFTSPERIETYPQLEEVRINGYDGLYHPIPGVLQGPNLKRLYVAGFKKIFDATLPTARRIEWANLHTLNLHDARYTPFEIHALLSATTSLIDLKIACNDSLQEEPRPLVHNALRSLTISYNYERRDVAGMFVAFELLSFPSLSTLNLCVVQLWWYSEAPGFRYQVPAIIRNHPSITSLSLSGVAYESSSLVDTLRLTPHVKSLVLGVFATADDDWRPVAFEGGELLDMADPSVCPALAEVTLFCAKLSFRQLSAFLLGRGALRRIHLDDWIGNNTDFEALVAAESELGAEIVVKRNEKQRLYDDLPSDGWGCAGTFGI</sequence>
<dbReference type="Gene3D" id="3.80.10.10">
    <property type="entry name" value="Ribonuclease Inhibitor"/>
    <property type="match status" value="1"/>
</dbReference>
<comment type="caution">
    <text evidence="2">The sequence shown here is derived from an EMBL/GenBank/DDBJ whole genome shotgun (WGS) entry which is preliminary data.</text>
</comment>
<accession>A0A8H6IJY1</accession>
<feature type="compositionally biased region" description="Basic and acidic residues" evidence="1">
    <location>
        <begin position="1069"/>
        <end position="1080"/>
    </location>
</feature>
<feature type="compositionally biased region" description="Pro residues" evidence="1">
    <location>
        <begin position="125"/>
        <end position="134"/>
    </location>
</feature>
<evidence type="ECO:0000313" key="3">
    <source>
        <dbReference type="Proteomes" id="UP000521943"/>
    </source>
</evidence>